<keyword evidence="2 3" id="KW-0092">Biotin</keyword>
<name>A0ABR5F756_9ACTN</name>
<dbReference type="Gene3D" id="2.40.50.100">
    <property type="match status" value="1"/>
</dbReference>
<comment type="function">
    <text evidence="3">This protein is a component of the acetyl coenzyme A carboxylase complex; first, biotin carboxylase catalyzes the carboxylation of the carrier protein and then the transcarboxylase transfers the carboxyl group to form malonyl-CoA.</text>
</comment>
<keyword evidence="3" id="KW-0276">Fatty acid metabolism</keyword>
<reference evidence="5 6" key="1">
    <citation type="submission" date="2014-12" db="EMBL/GenBank/DDBJ databases">
        <title>Frankia sp. BMG5.1 draft genome.</title>
        <authorList>
            <person name="Gtari M."/>
            <person name="Ghodhbane-Gtari F."/>
            <person name="Nouioui I."/>
            <person name="Ktari A."/>
            <person name="Hezbri K."/>
            <person name="Mimouni W."/>
            <person name="Sbissi I."/>
            <person name="Ayari A."/>
            <person name="Yamanaka T."/>
            <person name="Normand P."/>
            <person name="Tisa L.S."/>
            <person name="Boudabous A."/>
        </authorList>
    </citation>
    <scope>NUCLEOTIDE SEQUENCE [LARGE SCALE GENOMIC DNA]</scope>
    <source>
        <strain evidence="5 6">BMG5.1</strain>
    </source>
</reference>
<evidence type="ECO:0000256" key="1">
    <source>
        <dbReference type="ARBA" id="ARBA00017562"/>
    </source>
</evidence>
<proteinExistence type="predicted"/>
<dbReference type="InterPro" id="IPR050709">
    <property type="entry name" value="Biotin_Carboxyl_Carrier/Decarb"/>
</dbReference>
<keyword evidence="6" id="KW-1185">Reference proteome</keyword>
<dbReference type="PANTHER" id="PTHR45266:SF3">
    <property type="entry name" value="OXALOACETATE DECARBOXYLASE ALPHA CHAIN"/>
    <property type="match status" value="1"/>
</dbReference>
<protein>
    <recommendedName>
        <fullName evidence="1 3">Biotin carboxyl carrier protein of acetyl-CoA carboxylase</fullName>
    </recommendedName>
</protein>
<dbReference type="PANTHER" id="PTHR45266">
    <property type="entry name" value="OXALOACETATE DECARBOXYLASE ALPHA CHAIN"/>
    <property type="match status" value="1"/>
</dbReference>
<dbReference type="PROSITE" id="PS50968">
    <property type="entry name" value="BIOTINYL_LIPOYL"/>
    <property type="match status" value="1"/>
</dbReference>
<dbReference type="Pfam" id="PF00364">
    <property type="entry name" value="Biotin_lipoyl"/>
    <property type="match status" value="1"/>
</dbReference>
<dbReference type="CDD" id="cd06850">
    <property type="entry name" value="biotinyl_domain"/>
    <property type="match status" value="1"/>
</dbReference>
<evidence type="ECO:0000256" key="3">
    <source>
        <dbReference type="RuleBase" id="RU364072"/>
    </source>
</evidence>
<dbReference type="InterPro" id="IPR001249">
    <property type="entry name" value="AcCoA_biotinCC"/>
</dbReference>
<evidence type="ECO:0000313" key="6">
    <source>
        <dbReference type="Proteomes" id="UP000035425"/>
    </source>
</evidence>
<evidence type="ECO:0000313" key="5">
    <source>
        <dbReference type="EMBL" id="KLL12561.1"/>
    </source>
</evidence>
<evidence type="ECO:0000259" key="4">
    <source>
        <dbReference type="PROSITE" id="PS50968"/>
    </source>
</evidence>
<sequence>MSRLHEHATRLAGELPGQLGRIRVCSGDVAIEVEWSRATPGAQQAAPPENVGALIPAPSTGDTAVERTVVTRAATGAPAAGNGTIVSGAPVNGAAVPGATANGAAANEAGENIADADVAAVTAPIVGTFYHAPEPGAEPFVTVGNVIDAGATIGIIEAMKLLNPVTADIGGTVARICVGNGEAVEFDQVLVEIAP</sequence>
<dbReference type="EMBL" id="JWIO01000004">
    <property type="protein sequence ID" value="KLL12561.1"/>
    <property type="molecule type" value="Genomic_DNA"/>
</dbReference>
<gene>
    <name evidence="5" type="ORF">FrCorBMG51_04245</name>
</gene>
<feature type="domain" description="Lipoyl-binding" evidence="4">
    <location>
        <begin position="118"/>
        <end position="194"/>
    </location>
</feature>
<dbReference type="InterPro" id="IPR011053">
    <property type="entry name" value="Single_hybrid_motif"/>
</dbReference>
<dbReference type="Proteomes" id="UP000035425">
    <property type="component" value="Unassembled WGS sequence"/>
</dbReference>
<keyword evidence="3" id="KW-0443">Lipid metabolism</keyword>
<comment type="pathway">
    <text evidence="3">Lipid metabolism; fatty acid biosynthesis.</text>
</comment>
<keyword evidence="3" id="KW-0444">Lipid biosynthesis</keyword>
<keyword evidence="3" id="KW-0275">Fatty acid biosynthesis</keyword>
<accession>A0ABR5F756</accession>
<evidence type="ECO:0000256" key="2">
    <source>
        <dbReference type="ARBA" id="ARBA00023267"/>
    </source>
</evidence>
<dbReference type="SUPFAM" id="SSF51230">
    <property type="entry name" value="Single hybrid motif"/>
    <property type="match status" value="1"/>
</dbReference>
<dbReference type="InterPro" id="IPR000089">
    <property type="entry name" value="Biotin_lipoyl"/>
</dbReference>
<organism evidence="5 6">
    <name type="scientific">Protofrankia coriariae</name>
    <dbReference type="NCBI Taxonomy" id="1562887"/>
    <lineage>
        <taxon>Bacteria</taxon>
        <taxon>Bacillati</taxon>
        <taxon>Actinomycetota</taxon>
        <taxon>Actinomycetes</taxon>
        <taxon>Frankiales</taxon>
        <taxon>Frankiaceae</taxon>
        <taxon>Protofrankia</taxon>
    </lineage>
</organism>
<comment type="caution">
    <text evidence="5">The sequence shown here is derived from an EMBL/GenBank/DDBJ whole genome shotgun (WGS) entry which is preliminary data.</text>
</comment>
<dbReference type="PRINTS" id="PR01071">
    <property type="entry name" value="ACOABIOTINCC"/>
</dbReference>